<keyword evidence="3" id="KW-1185">Reference proteome</keyword>
<dbReference type="InterPro" id="IPR011990">
    <property type="entry name" value="TPR-like_helical_dom_sf"/>
</dbReference>
<gene>
    <name evidence="2" type="ORF">D7V88_22530</name>
</gene>
<proteinExistence type="predicted"/>
<dbReference type="SUPFAM" id="SSF74653">
    <property type="entry name" value="TolA/TonB C-terminal domain"/>
    <property type="match status" value="1"/>
</dbReference>
<evidence type="ECO:0000313" key="3">
    <source>
        <dbReference type="Proteomes" id="UP000268094"/>
    </source>
</evidence>
<evidence type="ECO:0000256" key="1">
    <source>
        <dbReference type="SAM" id="MobiDB-lite"/>
    </source>
</evidence>
<accession>A0A3A8IL42</accession>
<dbReference type="AlphaFoldDB" id="A0A3A8IL42"/>
<dbReference type="EMBL" id="RAVZ01000162">
    <property type="protein sequence ID" value="RKG84177.1"/>
    <property type="molecule type" value="Genomic_DNA"/>
</dbReference>
<evidence type="ECO:0000313" key="2">
    <source>
        <dbReference type="EMBL" id="RKG84177.1"/>
    </source>
</evidence>
<sequence>MDEVLRDASPRKGSWDVAALLADASADKPPVELEPAQAPGVFAEAVQLLKGTPSQEEVQRALGDLSAACEAGLQASCSFLHESLSRPKLISGGRFVSPHPRALVERGMFALLIFRCRFDTDGRVRDCKVIEGGPVDGTQRALDELYASLYRPPTLAGHPLSIPYTFHLRFTPPKGELTREEELAWARQRVSQHPKSASAWMTLAQWLAVQSPQDRLYPQAVARAHSLSPGSWWAATEVAWQQVQSGEYAAALITVRPSMRREWANSYVLETAAAAYFGLGQCLEALKVQERAVELMLKAWPQPEQERFQRKAQEYRTACPPEALTTSTPPAE</sequence>
<dbReference type="Proteomes" id="UP000268094">
    <property type="component" value="Unassembled WGS sequence"/>
</dbReference>
<organism evidence="2 3">
    <name type="scientific">Corallococcus terminator</name>
    <dbReference type="NCBI Taxonomy" id="2316733"/>
    <lineage>
        <taxon>Bacteria</taxon>
        <taxon>Pseudomonadati</taxon>
        <taxon>Myxococcota</taxon>
        <taxon>Myxococcia</taxon>
        <taxon>Myxococcales</taxon>
        <taxon>Cystobacterineae</taxon>
        <taxon>Myxococcaceae</taxon>
        <taxon>Corallococcus</taxon>
    </lineage>
</organism>
<reference evidence="3" key="1">
    <citation type="submission" date="2018-09" db="EMBL/GenBank/DDBJ databases">
        <authorList>
            <person name="Livingstone P.G."/>
            <person name="Whitworth D.E."/>
        </authorList>
    </citation>
    <scope>NUCLEOTIDE SEQUENCE [LARGE SCALE GENOMIC DNA]</scope>
    <source>
        <strain evidence="3">CA054A</strain>
    </source>
</reference>
<dbReference type="Gene3D" id="1.25.40.10">
    <property type="entry name" value="Tetratricopeptide repeat domain"/>
    <property type="match status" value="1"/>
</dbReference>
<comment type="caution">
    <text evidence="2">The sequence shown here is derived from an EMBL/GenBank/DDBJ whole genome shotgun (WGS) entry which is preliminary data.</text>
</comment>
<evidence type="ECO:0008006" key="4">
    <source>
        <dbReference type="Google" id="ProtNLM"/>
    </source>
</evidence>
<feature type="region of interest" description="Disordered" evidence="1">
    <location>
        <begin position="311"/>
        <end position="332"/>
    </location>
</feature>
<protein>
    <recommendedName>
        <fullName evidence="4">TonB C-terminal domain-containing protein</fullName>
    </recommendedName>
</protein>
<name>A0A3A8IL42_9BACT</name>
<dbReference type="SUPFAM" id="SSF48452">
    <property type="entry name" value="TPR-like"/>
    <property type="match status" value="1"/>
</dbReference>